<dbReference type="PANTHER" id="PTHR47894:SF1">
    <property type="entry name" value="HTH-TYPE TRANSCRIPTIONAL REGULATOR VQSM"/>
    <property type="match status" value="1"/>
</dbReference>
<dbReference type="InterPro" id="IPR009057">
    <property type="entry name" value="Homeodomain-like_sf"/>
</dbReference>
<keyword evidence="3" id="KW-0804">Transcription</keyword>
<dbReference type="RefSeq" id="WP_071360735.1">
    <property type="nucleotide sequence ID" value="NZ_DAMAFS010000021.1"/>
</dbReference>
<dbReference type="Pfam" id="PF12625">
    <property type="entry name" value="Arabinose_bd"/>
    <property type="match status" value="1"/>
</dbReference>
<keyword evidence="2" id="KW-0238">DNA-binding</keyword>
<dbReference type="GO" id="GO:0003700">
    <property type="term" value="F:DNA-binding transcription factor activity"/>
    <property type="evidence" value="ECO:0007669"/>
    <property type="project" value="InterPro"/>
</dbReference>
<dbReference type="PANTHER" id="PTHR47894">
    <property type="entry name" value="HTH-TYPE TRANSCRIPTIONAL REGULATOR GADX"/>
    <property type="match status" value="1"/>
</dbReference>
<dbReference type="Pfam" id="PF12833">
    <property type="entry name" value="HTH_18"/>
    <property type="match status" value="1"/>
</dbReference>
<comment type="caution">
    <text evidence="5">The sequence shown here is derived from an EMBL/GenBank/DDBJ whole genome shotgun (WGS) entry which is preliminary data.</text>
</comment>
<dbReference type="EMBL" id="JRYB01000001">
    <property type="protein sequence ID" value="OIJ39668.1"/>
    <property type="molecule type" value="Genomic_DNA"/>
</dbReference>
<evidence type="ECO:0000256" key="1">
    <source>
        <dbReference type="ARBA" id="ARBA00023015"/>
    </source>
</evidence>
<dbReference type="SMART" id="SM00342">
    <property type="entry name" value="HTH_ARAC"/>
    <property type="match status" value="1"/>
</dbReference>
<dbReference type="Proteomes" id="UP000180246">
    <property type="component" value="Unassembled WGS sequence"/>
</dbReference>
<gene>
    <name evidence="5" type="ORF">LO55_1117</name>
</gene>
<proteinExistence type="predicted"/>
<dbReference type="Gene3D" id="1.10.10.60">
    <property type="entry name" value="Homeodomain-like"/>
    <property type="match status" value="1"/>
</dbReference>
<feature type="domain" description="HTH araC/xylS-type" evidence="4">
    <location>
        <begin position="236"/>
        <end position="333"/>
    </location>
</feature>
<dbReference type="InterPro" id="IPR018060">
    <property type="entry name" value="HTH_AraC"/>
</dbReference>
<dbReference type="GO" id="GO:0000976">
    <property type="term" value="F:transcription cis-regulatory region binding"/>
    <property type="evidence" value="ECO:0007669"/>
    <property type="project" value="TreeGrafter"/>
</dbReference>
<dbReference type="PROSITE" id="PS01124">
    <property type="entry name" value="HTH_ARAC_FAMILY_2"/>
    <property type="match status" value="1"/>
</dbReference>
<evidence type="ECO:0000313" key="6">
    <source>
        <dbReference type="Proteomes" id="UP000180246"/>
    </source>
</evidence>
<sequence>MIAWQPAGEPSIPARQQPALALEYGRSRDASDADLLRDTGLLAGLHPDCLVAPAQYLQQLANTLHALDSPDTSFMLGQLLLPGHDGAASHALVQAPDLRALLQTLCRFHARLTPLLRPRFETWGEVALLYWVEAYGAPGLRPALVEMHMTAVVALCRWLGGERLPWRFCFNRGAPRHVEQHHVHLGAELRFGCQLDAMLLPAAWLDRPWPRASEMAARLAQRAAEQEEARAPGILAALYDYLLANVRTAPTLERTAADFGVSPATFKRQLLRHHTHFQGELDQVRTHVALWLFQVERADNEQVARYLGFHDAANFRRSFKRWTGLTPGPIRAALDGELGWFMGALEPGM</sequence>
<evidence type="ECO:0000256" key="2">
    <source>
        <dbReference type="ARBA" id="ARBA00023125"/>
    </source>
</evidence>
<name>A0A1S2N3L2_9BURK</name>
<dbReference type="AlphaFoldDB" id="A0A1S2N3L2"/>
<dbReference type="GO" id="GO:0005829">
    <property type="term" value="C:cytosol"/>
    <property type="evidence" value="ECO:0007669"/>
    <property type="project" value="TreeGrafter"/>
</dbReference>
<dbReference type="SUPFAM" id="SSF46689">
    <property type="entry name" value="Homeodomain-like"/>
    <property type="match status" value="1"/>
</dbReference>
<accession>A0A1S2N3L2</accession>
<organism evidence="5 6">
    <name type="scientific">Massilia timonae</name>
    <dbReference type="NCBI Taxonomy" id="47229"/>
    <lineage>
        <taxon>Bacteria</taxon>
        <taxon>Pseudomonadati</taxon>
        <taxon>Pseudomonadota</taxon>
        <taxon>Betaproteobacteria</taxon>
        <taxon>Burkholderiales</taxon>
        <taxon>Oxalobacteraceae</taxon>
        <taxon>Telluria group</taxon>
        <taxon>Massilia</taxon>
    </lineage>
</organism>
<evidence type="ECO:0000256" key="3">
    <source>
        <dbReference type="ARBA" id="ARBA00023163"/>
    </source>
</evidence>
<reference evidence="5 6" key="1">
    <citation type="submission" date="2014-10" db="EMBL/GenBank/DDBJ databases">
        <authorList>
            <person name="Seo M.-J."/>
            <person name="Seok Y.J."/>
            <person name="Cha I.-T."/>
        </authorList>
    </citation>
    <scope>NUCLEOTIDE SEQUENCE [LARGE SCALE GENOMIC DNA]</scope>
    <source>
        <strain evidence="5 6">NEU</strain>
    </source>
</reference>
<evidence type="ECO:0000313" key="5">
    <source>
        <dbReference type="EMBL" id="OIJ39668.1"/>
    </source>
</evidence>
<evidence type="ECO:0000259" key="4">
    <source>
        <dbReference type="PROSITE" id="PS01124"/>
    </source>
</evidence>
<protein>
    <submittedName>
        <fullName evidence="5">Helix-turn-helix domain protein</fullName>
    </submittedName>
</protein>
<keyword evidence="1" id="KW-0805">Transcription regulation</keyword>
<dbReference type="InterPro" id="IPR032687">
    <property type="entry name" value="AraC-type_N"/>
</dbReference>